<evidence type="ECO:0000313" key="3">
    <source>
        <dbReference type="EMBL" id="MFD2182333.1"/>
    </source>
</evidence>
<organism evidence="3 4">
    <name type="scientific">Rhodoplanes azumiensis</name>
    <dbReference type="NCBI Taxonomy" id="1897628"/>
    <lineage>
        <taxon>Bacteria</taxon>
        <taxon>Pseudomonadati</taxon>
        <taxon>Pseudomonadota</taxon>
        <taxon>Alphaproteobacteria</taxon>
        <taxon>Hyphomicrobiales</taxon>
        <taxon>Nitrobacteraceae</taxon>
        <taxon>Rhodoplanes</taxon>
    </lineage>
</organism>
<reference evidence="4" key="1">
    <citation type="journal article" date="2019" name="Int. J. Syst. Evol. Microbiol.">
        <title>The Global Catalogue of Microorganisms (GCM) 10K type strain sequencing project: providing services to taxonomists for standard genome sequencing and annotation.</title>
        <authorList>
            <consortium name="The Broad Institute Genomics Platform"/>
            <consortium name="The Broad Institute Genome Sequencing Center for Infectious Disease"/>
            <person name="Wu L."/>
            <person name="Ma J."/>
        </authorList>
    </citation>
    <scope>NUCLEOTIDE SEQUENCE [LARGE SCALE GENOMIC DNA]</scope>
    <source>
        <strain evidence="4">CGMCC 1.6774</strain>
    </source>
</reference>
<dbReference type="Gene3D" id="3.90.550.10">
    <property type="entry name" value="Spore Coat Polysaccharide Biosynthesis Protein SpsA, Chain A"/>
    <property type="match status" value="1"/>
</dbReference>
<dbReference type="SUPFAM" id="SSF53448">
    <property type="entry name" value="Nucleotide-diphospho-sugar transferases"/>
    <property type="match status" value="1"/>
</dbReference>
<dbReference type="PANTHER" id="PTHR43630:SF2">
    <property type="entry name" value="GLYCOSYLTRANSFERASE"/>
    <property type="match status" value="1"/>
</dbReference>
<evidence type="ECO:0000313" key="4">
    <source>
        <dbReference type="Proteomes" id="UP001597314"/>
    </source>
</evidence>
<comment type="caution">
    <text evidence="3">The sequence shown here is derived from an EMBL/GenBank/DDBJ whole genome shotgun (WGS) entry which is preliminary data.</text>
</comment>
<dbReference type="EC" id="2.4.-.-" evidence="3"/>
<gene>
    <name evidence="3" type="ORF">ACFSOX_09230</name>
</gene>
<protein>
    <submittedName>
        <fullName evidence="3">Glycosyltransferase family 2 protein</fullName>
        <ecNumber evidence="3">2.4.-.-</ecNumber>
    </submittedName>
</protein>
<keyword evidence="4" id="KW-1185">Reference proteome</keyword>
<dbReference type="EMBL" id="JBHUIW010000008">
    <property type="protein sequence ID" value="MFD2182333.1"/>
    <property type="molecule type" value="Genomic_DNA"/>
</dbReference>
<comment type="similarity">
    <text evidence="1">Belongs to the glycosyltransferase 2 family. WaaE/KdtX subfamily.</text>
</comment>
<dbReference type="CDD" id="cd02511">
    <property type="entry name" value="Beta4Glucosyltransferase"/>
    <property type="match status" value="1"/>
</dbReference>
<feature type="domain" description="Glycosyltransferase 2-like" evidence="2">
    <location>
        <begin position="5"/>
        <end position="147"/>
    </location>
</feature>
<evidence type="ECO:0000259" key="2">
    <source>
        <dbReference type="Pfam" id="PF00535"/>
    </source>
</evidence>
<dbReference type="InterPro" id="IPR001173">
    <property type="entry name" value="Glyco_trans_2-like"/>
</dbReference>
<name>A0ABW5AHB3_9BRAD</name>
<dbReference type="Proteomes" id="UP001597314">
    <property type="component" value="Unassembled WGS sequence"/>
</dbReference>
<dbReference type="Pfam" id="PF00535">
    <property type="entry name" value="Glycos_transf_2"/>
    <property type="match status" value="1"/>
</dbReference>
<keyword evidence="3" id="KW-0328">Glycosyltransferase</keyword>
<evidence type="ECO:0000256" key="1">
    <source>
        <dbReference type="ARBA" id="ARBA00038494"/>
    </source>
</evidence>
<proteinExistence type="inferred from homology"/>
<dbReference type="RefSeq" id="WP_378477512.1">
    <property type="nucleotide sequence ID" value="NZ_JBHUIW010000008.1"/>
</dbReference>
<dbReference type="PANTHER" id="PTHR43630">
    <property type="entry name" value="POLY-BETA-1,6-N-ACETYL-D-GLUCOSAMINE SYNTHASE"/>
    <property type="match status" value="1"/>
</dbReference>
<sequence>MLATIILTHNEERHIARAIRSVQPFCNEVVVVDSGSTDRTVEIARALGAVVLTNPFVNHAVQFQWALDHAPITSDWIMRLDADEIVEPDLAARIAAELGDLPADVVGVNLERKHIFMGRFIRHGGRYPLVLLRIWRRGRGRIEQRWMDEHIVVSGGRTVTFAGGFADVNLFDLTFFTDKHNKYATREAVDVLNQRYGLFATDRALTASSASVQASFKRGVKERLYNKLPFWMGPLFYFLYRYVIQLGFLDGREGLIYHVLQGFWYRFLVAAKVVEYDAVLRDLATADERLARLEQLTGLPLRRKADASHAPILAMAASETSKLA</sequence>
<keyword evidence="3" id="KW-0808">Transferase</keyword>
<accession>A0ABW5AHB3</accession>
<dbReference type="InterPro" id="IPR029044">
    <property type="entry name" value="Nucleotide-diphossugar_trans"/>
</dbReference>
<dbReference type="GO" id="GO:0016757">
    <property type="term" value="F:glycosyltransferase activity"/>
    <property type="evidence" value="ECO:0007669"/>
    <property type="project" value="UniProtKB-KW"/>
</dbReference>